<feature type="compositionally biased region" description="Low complexity" evidence="1">
    <location>
        <begin position="164"/>
        <end position="189"/>
    </location>
</feature>
<dbReference type="PANTHER" id="PTHR34475:SF1">
    <property type="entry name" value="CYTOSKELETON PROTEIN RODZ"/>
    <property type="match status" value="1"/>
</dbReference>
<dbReference type="SUPFAM" id="SSF47413">
    <property type="entry name" value="lambda repressor-like DNA-binding domains"/>
    <property type="match status" value="1"/>
</dbReference>
<dbReference type="AlphaFoldDB" id="A0A212J1Y1"/>
<evidence type="ECO:0000313" key="4">
    <source>
        <dbReference type="EMBL" id="SBV93364.1"/>
    </source>
</evidence>
<name>A0A212J1Y1_9DELT</name>
<dbReference type="EMBL" id="FLUQ01000001">
    <property type="protein sequence ID" value="SBV93364.1"/>
    <property type="molecule type" value="Genomic_DNA"/>
</dbReference>
<sequence>MTPQEFGELIRAHREAKGLGIEELASRFKLSVSTVRGIEEGSLDRMPHAVYAKGFVRAYAQAVGVSPEDLQNGLSTLFPEEMFADVPTVPGPVSGKAPSPGNRGRAASIFLSLLVLVLVGAAGWYAFSHFDALKGLVTHSFSAASPESDSPRPGSGNASATTQSGAVSPSAGSVSAHPASAASGPAVAARTVPAPEPQSPMSPPTSPRTQEQPRDTLAQQPVAVQDSPRDAQPVPPAASPATEAPLAGGKQIALDATEECWVQASVDGSPSRTFTVYPGETSILPYKTKLVLVLGNAGGVVITHNGKPYAHNSKRNEKKTLTFQ</sequence>
<evidence type="ECO:0000256" key="2">
    <source>
        <dbReference type="SAM" id="Phobius"/>
    </source>
</evidence>
<dbReference type="Pfam" id="PF13413">
    <property type="entry name" value="HTH_25"/>
    <property type="match status" value="1"/>
</dbReference>
<dbReference type="PANTHER" id="PTHR34475">
    <property type="match status" value="1"/>
</dbReference>
<dbReference type="PROSITE" id="PS50943">
    <property type="entry name" value="HTH_CROC1"/>
    <property type="match status" value="1"/>
</dbReference>
<dbReference type="CDD" id="cd00093">
    <property type="entry name" value="HTH_XRE"/>
    <property type="match status" value="1"/>
</dbReference>
<gene>
    <name evidence="4" type="ORF">KL86DPRO_10520</name>
</gene>
<feature type="region of interest" description="Disordered" evidence="1">
    <location>
        <begin position="142"/>
        <end position="247"/>
    </location>
</feature>
<keyword evidence="2" id="KW-0472">Membrane</keyword>
<dbReference type="InterPro" id="IPR025194">
    <property type="entry name" value="RodZ-like_C"/>
</dbReference>
<dbReference type="GO" id="GO:0003677">
    <property type="term" value="F:DNA binding"/>
    <property type="evidence" value="ECO:0007669"/>
    <property type="project" value="InterPro"/>
</dbReference>
<feature type="domain" description="HTH cro/C1-type" evidence="3">
    <location>
        <begin position="10"/>
        <end position="70"/>
    </location>
</feature>
<protein>
    <recommendedName>
        <fullName evidence="3">HTH cro/C1-type domain-containing protein</fullName>
    </recommendedName>
</protein>
<dbReference type="InterPro" id="IPR001387">
    <property type="entry name" value="Cro/C1-type_HTH"/>
</dbReference>
<evidence type="ECO:0000256" key="1">
    <source>
        <dbReference type="SAM" id="MobiDB-lite"/>
    </source>
</evidence>
<dbReference type="SMART" id="SM00530">
    <property type="entry name" value="HTH_XRE"/>
    <property type="match status" value="1"/>
</dbReference>
<dbReference type="InterPro" id="IPR050400">
    <property type="entry name" value="Bact_Cytoskel_RodZ"/>
</dbReference>
<dbReference type="InterPro" id="IPR010982">
    <property type="entry name" value="Lambda_DNA-bd_dom_sf"/>
</dbReference>
<proteinExistence type="predicted"/>
<keyword evidence="2" id="KW-0812">Transmembrane</keyword>
<feature type="compositionally biased region" description="Pro residues" evidence="1">
    <location>
        <begin position="194"/>
        <end position="206"/>
    </location>
</feature>
<dbReference type="Gene3D" id="1.10.260.40">
    <property type="entry name" value="lambda repressor-like DNA-binding domains"/>
    <property type="match status" value="1"/>
</dbReference>
<organism evidence="4">
    <name type="scientific">uncultured delta proteobacterium</name>
    <dbReference type="NCBI Taxonomy" id="34034"/>
    <lineage>
        <taxon>Bacteria</taxon>
        <taxon>Deltaproteobacteria</taxon>
        <taxon>environmental samples</taxon>
    </lineage>
</organism>
<feature type="transmembrane region" description="Helical" evidence="2">
    <location>
        <begin position="106"/>
        <end position="127"/>
    </location>
</feature>
<keyword evidence="2" id="KW-1133">Transmembrane helix</keyword>
<reference evidence="4" key="1">
    <citation type="submission" date="2016-04" db="EMBL/GenBank/DDBJ databases">
        <authorList>
            <person name="Evans L.H."/>
            <person name="Alamgir A."/>
            <person name="Owens N."/>
            <person name="Weber N.D."/>
            <person name="Virtaneva K."/>
            <person name="Barbian K."/>
            <person name="Babar A."/>
            <person name="Rosenke K."/>
        </authorList>
    </citation>
    <scope>NUCLEOTIDE SEQUENCE</scope>
    <source>
        <strain evidence="4">86</strain>
    </source>
</reference>
<evidence type="ECO:0000259" key="3">
    <source>
        <dbReference type="PROSITE" id="PS50943"/>
    </source>
</evidence>
<dbReference type="Pfam" id="PF13464">
    <property type="entry name" value="RodZ_C"/>
    <property type="match status" value="1"/>
</dbReference>
<accession>A0A212J1Y1</accession>